<keyword evidence="5" id="KW-1185">Reference proteome</keyword>
<dbReference type="EMBL" id="OC928741">
    <property type="protein sequence ID" value="CAD7657912.1"/>
    <property type="molecule type" value="Genomic_DNA"/>
</dbReference>
<dbReference type="Gene3D" id="3.90.1200.10">
    <property type="match status" value="1"/>
</dbReference>
<proteinExistence type="inferred from homology"/>
<dbReference type="GO" id="GO:0006646">
    <property type="term" value="P:phosphatidylethanolamine biosynthetic process"/>
    <property type="evidence" value="ECO:0007669"/>
    <property type="project" value="TreeGrafter"/>
</dbReference>
<evidence type="ECO:0000313" key="4">
    <source>
        <dbReference type="EMBL" id="CAD7657912.1"/>
    </source>
</evidence>
<dbReference type="GO" id="GO:0004103">
    <property type="term" value="F:choline kinase activity"/>
    <property type="evidence" value="ECO:0007669"/>
    <property type="project" value="TreeGrafter"/>
</dbReference>
<dbReference type="GO" id="GO:0004305">
    <property type="term" value="F:ethanolamine kinase activity"/>
    <property type="evidence" value="ECO:0007669"/>
    <property type="project" value="TreeGrafter"/>
</dbReference>
<gene>
    <name evidence="4" type="ORF">ONB1V03_LOCUS14537</name>
</gene>
<keyword evidence="1" id="KW-0443">Lipid metabolism</keyword>
<dbReference type="Gene3D" id="3.30.200.20">
    <property type="entry name" value="Phosphorylase Kinase, domain 1"/>
    <property type="match status" value="1"/>
</dbReference>
<dbReference type="AlphaFoldDB" id="A0A7R9QV36"/>
<keyword evidence="1" id="KW-0594">Phospholipid biosynthesis</keyword>
<evidence type="ECO:0008006" key="6">
    <source>
        <dbReference type="Google" id="ProtNLM"/>
    </source>
</evidence>
<name>A0A7R9QV36_9ACAR</name>
<dbReference type="Proteomes" id="UP000728032">
    <property type="component" value="Unassembled WGS sequence"/>
</dbReference>
<reference evidence="4" key="1">
    <citation type="submission" date="2020-11" db="EMBL/GenBank/DDBJ databases">
        <authorList>
            <person name="Tran Van P."/>
        </authorList>
    </citation>
    <scope>NUCLEOTIDE SEQUENCE</scope>
</reference>
<dbReference type="PANTHER" id="PTHR22603:SF93">
    <property type="entry name" value="RE24176P"/>
    <property type="match status" value="1"/>
</dbReference>
<evidence type="ECO:0000256" key="1">
    <source>
        <dbReference type="ARBA" id="ARBA00023209"/>
    </source>
</evidence>
<evidence type="ECO:0000313" key="5">
    <source>
        <dbReference type="Proteomes" id="UP000728032"/>
    </source>
</evidence>
<dbReference type="Pfam" id="PF01633">
    <property type="entry name" value="Choline_kinase"/>
    <property type="match status" value="1"/>
</dbReference>
<sequence length="405" mass="46521">MSEMLKNLNRESQNSENRVSVEDQLKVYELCKTHLSGHWSDVSADQLVIKRVTGGFINKSYCCSLPQIAQTGHDKVFIRLNVDCPDKFFDKTHELVANIFASQTDISPKILGIFENGFIAEYIDCHYFTAEDDLNPRCVALLAKKMAKMHSLDVPIAKDSHQFLMKNYWDLFAAPIFESYKKGHIYEEIQRHKLQTFMEMDLCDEMSWAMEVSVGLGGPVVFTHNDLMRRNILVRNTCHTNADDLNVFIVDYDWNCYMFRGADFADYFIDWCQPELDFGGNDFPTDQQMGADFADYFIDWCQPELDFGGNHFPTDQQMYAFIDAYISEMSALSGDSYTKRVVNSRETLVMEAKIGIDENPEYLLKAEANNVSVEDRLKVYELCKTHLGGHWSDVSADQLVIKPTT</sequence>
<keyword evidence="1" id="KW-0444">Lipid biosynthesis</keyword>
<evidence type="ECO:0000256" key="3">
    <source>
        <dbReference type="ARBA" id="ARBA00038211"/>
    </source>
</evidence>
<protein>
    <recommendedName>
        <fullName evidence="6">Choline/ethanolamine kinase</fullName>
    </recommendedName>
</protein>
<evidence type="ECO:0000256" key="2">
    <source>
        <dbReference type="ARBA" id="ARBA00023264"/>
    </source>
</evidence>
<dbReference type="EMBL" id="CAJPVJ010013916">
    <property type="protein sequence ID" value="CAG2175098.1"/>
    <property type="molecule type" value="Genomic_DNA"/>
</dbReference>
<dbReference type="GO" id="GO:0005737">
    <property type="term" value="C:cytoplasm"/>
    <property type="evidence" value="ECO:0007669"/>
    <property type="project" value="TreeGrafter"/>
</dbReference>
<dbReference type="InterPro" id="IPR011009">
    <property type="entry name" value="Kinase-like_dom_sf"/>
</dbReference>
<comment type="similarity">
    <text evidence="3">Belongs to the choline/ethanolamine kinase family.</text>
</comment>
<keyword evidence="2" id="KW-1208">Phospholipid metabolism</keyword>
<dbReference type="OrthoDB" id="5796092at2759"/>
<organism evidence="4">
    <name type="scientific">Oppiella nova</name>
    <dbReference type="NCBI Taxonomy" id="334625"/>
    <lineage>
        <taxon>Eukaryota</taxon>
        <taxon>Metazoa</taxon>
        <taxon>Ecdysozoa</taxon>
        <taxon>Arthropoda</taxon>
        <taxon>Chelicerata</taxon>
        <taxon>Arachnida</taxon>
        <taxon>Acari</taxon>
        <taxon>Acariformes</taxon>
        <taxon>Sarcoptiformes</taxon>
        <taxon>Oribatida</taxon>
        <taxon>Brachypylina</taxon>
        <taxon>Oppioidea</taxon>
        <taxon>Oppiidae</taxon>
        <taxon>Oppiella</taxon>
    </lineage>
</organism>
<dbReference type="PANTHER" id="PTHR22603">
    <property type="entry name" value="CHOLINE/ETHANOALAMINE KINASE"/>
    <property type="match status" value="1"/>
</dbReference>
<dbReference type="SUPFAM" id="SSF56112">
    <property type="entry name" value="Protein kinase-like (PK-like)"/>
    <property type="match status" value="1"/>
</dbReference>
<accession>A0A7R9QV36</accession>